<dbReference type="EC" id="1.1.1.271" evidence="1"/>
<keyword evidence="1" id="KW-0560">Oxidoreductase</keyword>
<proteinExistence type="predicted"/>
<organism evidence="1">
    <name type="scientific">hydrothermal vent metagenome</name>
    <dbReference type="NCBI Taxonomy" id="652676"/>
    <lineage>
        <taxon>unclassified sequences</taxon>
        <taxon>metagenomes</taxon>
        <taxon>ecological metagenomes</taxon>
    </lineage>
</organism>
<dbReference type="GO" id="GO:0050577">
    <property type="term" value="F:GDP-L-fucose synthase activity"/>
    <property type="evidence" value="ECO:0007669"/>
    <property type="project" value="UniProtKB-EC"/>
</dbReference>
<dbReference type="AlphaFoldDB" id="A0A3B0TWU5"/>
<accession>A0A3B0TWU5</accession>
<dbReference type="EMBL" id="UOEL01000065">
    <property type="protein sequence ID" value="VAW11536.1"/>
    <property type="molecule type" value="Genomic_DNA"/>
</dbReference>
<dbReference type="Gene3D" id="3.90.25.10">
    <property type="entry name" value="UDP-galactose 4-epimerase, domain 1"/>
    <property type="match status" value="1"/>
</dbReference>
<dbReference type="PANTHER" id="PTHR43238:SF1">
    <property type="entry name" value="GDP-L-FUCOSE SYNTHASE"/>
    <property type="match status" value="1"/>
</dbReference>
<evidence type="ECO:0000313" key="1">
    <source>
        <dbReference type="EMBL" id="VAW11536.1"/>
    </source>
</evidence>
<protein>
    <submittedName>
        <fullName evidence="1">GDP-L-fucose synthetase</fullName>
        <ecNumber evidence="1">1.1.1.271</ecNumber>
    </submittedName>
</protein>
<name>A0A3B0TWU5_9ZZZZ</name>
<dbReference type="SUPFAM" id="SSF51735">
    <property type="entry name" value="NAD(P)-binding Rossmann-fold domains"/>
    <property type="match status" value="1"/>
</dbReference>
<dbReference type="Gene3D" id="3.40.50.720">
    <property type="entry name" value="NAD(P)-binding Rossmann-like Domain"/>
    <property type="match status" value="1"/>
</dbReference>
<dbReference type="PANTHER" id="PTHR43238">
    <property type="entry name" value="GDP-L-FUCOSE SYNTHASE"/>
    <property type="match status" value="1"/>
</dbReference>
<sequence>MKNKTCGIFNIGTGFDISIADLAGLIKNEIGFEGNFKFNTEKPDGTLKKLTDVSKLDNLGWRHRTSLHEGVGKQYEWYTKSLA</sequence>
<gene>
    <name evidence="1" type="ORF">MNBD_BACTEROID03-1077</name>
</gene>
<dbReference type="InterPro" id="IPR036291">
    <property type="entry name" value="NAD(P)-bd_dom_sf"/>
</dbReference>
<reference evidence="1" key="1">
    <citation type="submission" date="2018-06" db="EMBL/GenBank/DDBJ databases">
        <authorList>
            <person name="Zhirakovskaya E."/>
        </authorList>
    </citation>
    <scope>NUCLEOTIDE SEQUENCE</scope>
</reference>